<evidence type="ECO:0000256" key="7">
    <source>
        <dbReference type="SAM" id="SignalP"/>
    </source>
</evidence>
<dbReference type="EMBL" id="JALPRF010000007">
    <property type="protein sequence ID" value="MCK8495220.1"/>
    <property type="molecule type" value="Genomic_DNA"/>
</dbReference>
<evidence type="ECO:0000256" key="3">
    <source>
        <dbReference type="ARBA" id="ARBA00022729"/>
    </source>
</evidence>
<keyword evidence="3 7" id="KW-0732">Signal</keyword>
<evidence type="ECO:0000259" key="8">
    <source>
        <dbReference type="Pfam" id="PF00905"/>
    </source>
</evidence>
<comment type="caution">
    <text evidence="9">The sequence shown here is derived from an EMBL/GenBank/DDBJ whole genome shotgun (WGS) entry which is preliminary data.</text>
</comment>
<dbReference type="EC" id="3.5.2.6" evidence="2 6"/>
<reference evidence="9 10" key="1">
    <citation type="submission" date="2022-04" db="EMBL/GenBank/DDBJ databases">
        <title>Spirosoma sp. strain RP8 genome sequencing and assembly.</title>
        <authorList>
            <person name="Jung Y."/>
        </authorList>
    </citation>
    <scope>NUCLEOTIDE SEQUENCE [LARGE SCALE GENOMIC DNA]</scope>
    <source>
        <strain evidence="9 10">RP8</strain>
    </source>
</reference>
<evidence type="ECO:0000256" key="2">
    <source>
        <dbReference type="ARBA" id="ARBA00012865"/>
    </source>
</evidence>
<feature type="domain" description="Penicillin-binding protein transpeptidase" evidence="8">
    <location>
        <begin position="54"/>
        <end position="259"/>
    </location>
</feature>
<organism evidence="9 10">
    <name type="scientific">Spirosoma liriopis</name>
    <dbReference type="NCBI Taxonomy" id="2937440"/>
    <lineage>
        <taxon>Bacteria</taxon>
        <taxon>Pseudomonadati</taxon>
        <taxon>Bacteroidota</taxon>
        <taxon>Cytophagia</taxon>
        <taxon>Cytophagales</taxon>
        <taxon>Cytophagaceae</taxon>
        <taxon>Spirosoma</taxon>
    </lineage>
</organism>
<evidence type="ECO:0000256" key="6">
    <source>
        <dbReference type="RuleBase" id="RU361140"/>
    </source>
</evidence>
<evidence type="ECO:0000256" key="5">
    <source>
        <dbReference type="ARBA" id="ARBA00023251"/>
    </source>
</evidence>
<dbReference type="Proteomes" id="UP001202180">
    <property type="component" value="Unassembled WGS sequence"/>
</dbReference>
<evidence type="ECO:0000256" key="4">
    <source>
        <dbReference type="ARBA" id="ARBA00022801"/>
    </source>
</evidence>
<evidence type="ECO:0000256" key="1">
    <source>
        <dbReference type="ARBA" id="ARBA00007898"/>
    </source>
</evidence>
<dbReference type="Gene3D" id="3.40.710.10">
    <property type="entry name" value="DD-peptidase/beta-lactamase superfamily"/>
    <property type="match status" value="1"/>
</dbReference>
<protein>
    <recommendedName>
        <fullName evidence="2 6">Beta-lactamase</fullName>
        <ecNumber evidence="2 6">3.5.2.6</ecNumber>
    </recommendedName>
</protein>
<evidence type="ECO:0000313" key="9">
    <source>
        <dbReference type="EMBL" id="MCK8495220.1"/>
    </source>
</evidence>
<dbReference type="InterPro" id="IPR012338">
    <property type="entry name" value="Beta-lactam/transpept-like"/>
</dbReference>
<proteinExistence type="inferred from homology"/>
<gene>
    <name evidence="9" type="ORF">M0L20_25340</name>
</gene>
<keyword evidence="4 6" id="KW-0378">Hydrolase</keyword>
<evidence type="ECO:0000313" key="10">
    <source>
        <dbReference type="Proteomes" id="UP001202180"/>
    </source>
</evidence>
<comment type="catalytic activity">
    <reaction evidence="6">
        <text>a beta-lactam + H2O = a substituted beta-amino acid</text>
        <dbReference type="Rhea" id="RHEA:20401"/>
        <dbReference type="ChEBI" id="CHEBI:15377"/>
        <dbReference type="ChEBI" id="CHEBI:35627"/>
        <dbReference type="ChEBI" id="CHEBI:140347"/>
        <dbReference type="EC" id="3.5.2.6"/>
    </reaction>
</comment>
<keyword evidence="5 6" id="KW-0046">Antibiotic resistance</keyword>
<comment type="similarity">
    <text evidence="1 6">Belongs to the class-D beta-lactamase family.</text>
</comment>
<name>A0ABT0HTA9_9BACT</name>
<dbReference type="PROSITE" id="PS00337">
    <property type="entry name" value="BETA_LACTAMASE_D"/>
    <property type="match status" value="1"/>
</dbReference>
<dbReference type="SUPFAM" id="SSF56601">
    <property type="entry name" value="beta-lactamase/transpeptidase-like"/>
    <property type="match status" value="1"/>
</dbReference>
<sequence length="278" mass="32090">MMKNLLILLGIAWALNSFGQAGFQQHFDSLALKGSTTIYQYKTKKWLFTNKQDAEMPTLPASTFKIPNSLFALDYKAVHDENEVIKWDGTRRSHLGTVIEAWNKDTDLTSAYKNSTIWFYEEVAKRVGRERYREVLPQLKYGNGNLSQVGTDFWNYGAFAITPINQIEFLVKLYENKLPFSQKTMEKVKQIMVSEKTSTGIYRDKTGWTRRDGVDIGWYVGYVETQDEVYFFATRLQQDAHDANPHFSKARKSITQRILHELAAKERLPVPVNVLAPK</sequence>
<dbReference type="InterPro" id="IPR002137">
    <property type="entry name" value="Beta-lactam_class-D_AS"/>
</dbReference>
<accession>A0ABT0HTA9</accession>
<feature type="chain" id="PRO_5046191127" description="Beta-lactamase" evidence="7">
    <location>
        <begin position="20"/>
        <end position="278"/>
    </location>
</feature>
<keyword evidence="10" id="KW-1185">Reference proteome</keyword>
<dbReference type="InterPro" id="IPR001460">
    <property type="entry name" value="PCN-bd_Tpept"/>
</dbReference>
<dbReference type="Pfam" id="PF00905">
    <property type="entry name" value="Transpeptidase"/>
    <property type="match status" value="1"/>
</dbReference>
<dbReference type="RefSeq" id="WP_248479938.1">
    <property type="nucleotide sequence ID" value="NZ_JALPRF010000007.1"/>
</dbReference>
<feature type="signal peptide" evidence="7">
    <location>
        <begin position="1"/>
        <end position="19"/>
    </location>
</feature>